<feature type="region of interest" description="Disordered" evidence="1">
    <location>
        <begin position="505"/>
        <end position="542"/>
    </location>
</feature>
<dbReference type="GO" id="GO:0021849">
    <property type="term" value="P:neuroblast division in subventricular zone"/>
    <property type="evidence" value="ECO:0007669"/>
    <property type="project" value="TreeGrafter"/>
</dbReference>
<organism evidence="2 3">
    <name type="scientific">Scomber scombrus</name>
    <name type="common">Atlantic mackerel</name>
    <name type="synonym">Scomber vernalis</name>
    <dbReference type="NCBI Taxonomy" id="13677"/>
    <lineage>
        <taxon>Eukaryota</taxon>
        <taxon>Metazoa</taxon>
        <taxon>Chordata</taxon>
        <taxon>Craniata</taxon>
        <taxon>Vertebrata</taxon>
        <taxon>Euteleostomi</taxon>
        <taxon>Actinopterygii</taxon>
        <taxon>Neopterygii</taxon>
        <taxon>Teleostei</taxon>
        <taxon>Neoteleostei</taxon>
        <taxon>Acanthomorphata</taxon>
        <taxon>Pelagiaria</taxon>
        <taxon>Scombriformes</taxon>
        <taxon>Scombridae</taxon>
        <taxon>Scomber</taxon>
    </lineage>
</organism>
<feature type="compositionally biased region" description="Polar residues" evidence="1">
    <location>
        <begin position="505"/>
        <end position="521"/>
    </location>
</feature>
<feature type="compositionally biased region" description="Low complexity" evidence="1">
    <location>
        <begin position="522"/>
        <end position="542"/>
    </location>
</feature>
<feature type="compositionally biased region" description="Polar residues" evidence="1">
    <location>
        <begin position="1127"/>
        <end position="1147"/>
    </location>
</feature>
<feature type="region of interest" description="Disordered" evidence="1">
    <location>
        <begin position="140"/>
        <end position="190"/>
    </location>
</feature>
<feature type="compositionally biased region" description="Basic and acidic residues" evidence="1">
    <location>
        <begin position="1307"/>
        <end position="1323"/>
    </location>
</feature>
<dbReference type="PANTHER" id="PTHR21510:SF15">
    <property type="entry name" value="MICROTUBULE ORGANIZATION PROTEIN AKNA"/>
    <property type="match status" value="1"/>
</dbReference>
<keyword evidence="3" id="KW-1185">Reference proteome</keyword>
<accession>A0AAV1P1M2</accession>
<feature type="region of interest" description="Disordered" evidence="1">
    <location>
        <begin position="1294"/>
        <end position="1323"/>
    </location>
</feature>
<name>A0AAV1P1M2_SCOSC</name>
<reference evidence="2 3" key="1">
    <citation type="submission" date="2024-01" db="EMBL/GenBank/DDBJ databases">
        <authorList>
            <person name="Alioto T."/>
            <person name="Alioto T."/>
            <person name="Gomez Garrido J."/>
        </authorList>
    </citation>
    <scope>NUCLEOTIDE SEQUENCE [LARGE SCALE GENOMIC DNA]</scope>
</reference>
<feature type="compositionally biased region" description="Basic residues" evidence="1">
    <location>
        <begin position="798"/>
        <end position="810"/>
    </location>
</feature>
<dbReference type="GO" id="GO:0001837">
    <property type="term" value="P:epithelial to mesenchymal transition"/>
    <property type="evidence" value="ECO:0007669"/>
    <property type="project" value="TreeGrafter"/>
</dbReference>
<dbReference type="GO" id="GO:0005813">
    <property type="term" value="C:centrosome"/>
    <property type="evidence" value="ECO:0007669"/>
    <property type="project" value="TreeGrafter"/>
</dbReference>
<evidence type="ECO:0000256" key="1">
    <source>
        <dbReference type="SAM" id="MobiDB-lite"/>
    </source>
</evidence>
<feature type="compositionally biased region" description="Polar residues" evidence="1">
    <location>
        <begin position="903"/>
        <end position="928"/>
    </location>
</feature>
<feature type="region of interest" description="Disordered" evidence="1">
    <location>
        <begin position="1228"/>
        <end position="1247"/>
    </location>
</feature>
<dbReference type="Proteomes" id="UP001314229">
    <property type="component" value="Unassembled WGS sequence"/>
</dbReference>
<feature type="compositionally biased region" description="Basic and acidic residues" evidence="1">
    <location>
        <begin position="376"/>
        <end position="387"/>
    </location>
</feature>
<feature type="compositionally biased region" description="Polar residues" evidence="1">
    <location>
        <begin position="438"/>
        <end position="453"/>
    </location>
</feature>
<feature type="compositionally biased region" description="Basic and acidic residues" evidence="1">
    <location>
        <begin position="177"/>
        <end position="186"/>
    </location>
</feature>
<protein>
    <submittedName>
        <fullName evidence="2">Microtubule organization protein AKNA</fullName>
    </submittedName>
</protein>
<feature type="compositionally biased region" description="Basic residues" evidence="1">
    <location>
        <begin position="1104"/>
        <end position="1117"/>
    </location>
</feature>
<comment type="caution">
    <text evidence="2">The sequence shown here is derived from an EMBL/GenBank/DDBJ whole genome shotgun (WGS) entry which is preliminary data.</text>
</comment>
<sequence length="1368" mass="150368">MEIRKSTTAGVMFWTPVPARNSRTSSVISEDAWEDEDEEQAEKVDDFVSQMDENGIIGLAEALEDVRLEETCDLDAECNPAWDLGAITPEEADPSGSEIDALPEELSYNLSEHLSHIESPREDLQCDDTLDTLKAQIEDEEVEELHESDEYLDMTEEEKDGEEEVKRSYSNRKKHEHTSGELRDKTGMGGSRIKKSWTQFCSAHPPEPAASNLHCPTYQSTSPLTSSTLPHLRHFTAEELAATPGIEVETLPDMGFIESLPESQSGCTSLRSSPPCPRKSETGETWGLQAAAVFPQTSSGVSNGLLKSDKHHQKPTPSPRKMRQQSPDATCSKAGGSSSFRAECSKSSPDREYKTPKAWTNAALLNESRSGILSHRTPDFSKVEPKVRFPKSGYKPPKSKHSSKKESFSPEPPLVFKSPADIVKEVLLSTAYGPPAPSDSNRPPTSAPKSTVPQDFRCRQQATTLLEQLQVNLYSDPPKPGHSVHSGLRTGASNVMTLEFSQAQRAKTNSATLHPNGHSPNQRSSAARPSSSASVSSSRSPVPQVGQQLAKILYNQADKFLQQLQTFEDFLNSKKLKPFEQMKGLSQLAQGLDSLERGYLLARDEHKHLQQRGAEISNFDPERELDGLIFQCGLGMDELKEQVEQMQQEQPICEAPPSPPPAPATLSEGREALSHTQVDRGGAAAVEVSLVSESDEEEEKTEDEETLNSVFLKPLNGKHRHDDQDFTPIDHYQSFKELPTLLDHGLRDGASLSVASKTDMLPMEKGKEGHGQETEVQRSLPQRQAESDHHDSSPVPSSKKRTSKSNHPRRASSQSTALPVHAPSSSRRLETGKSHSSSLSSLGEIAASDKRSSKLQTGASRVLSQDGIISPETDSGFVGSESSHLTPAAAPSPLHQRAPESVSVPQEVNSGKPQTSGPVSARSRGSSPSHRRTALEPSRISRWRTRHTEQRRSFSCSPQRWVSETDQTRAESGTSEFGLESDCTYTVSEDGQSDRYAESLDSFHSSYPSSSPAARLHHGDSLKALRSSQATNRDDAIQTLQAEVTRLKGRIEKCLKNNQPVSSVRAAPPAQEKRTHPITSTPRIRSGERRTPVDESEEESTLRRTARKRSAPAHRQKPQADILSGSELESSTLRPQPQVSRCTQTSDAAPDSHWSRTNTYRSRTHTRQDPGVSVRVSGPADEPDSTRGQAPLCPQWPVGGNKESTHSTSHLRHCPHCGSLELHRSTETDCRRDSDSPTHTCRKPAKSLDRAARSRYFTAAAPPALLQCTPVCPPPLLLYSGPVMNSYPPPIYVSPSNSTGTSSGIRGRREVRGRTRRSLSVDEQRTIDSSLNRAIRAARHMKHTSRHMARSLATGLHYQELLSQSCSY</sequence>
<dbReference type="InterPro" id="IPR052655">
    <property type="entry name" value="AKNA_Centrosome-Trans_reg"/>
</dbReference>
<feature type="compositionally biased region" description="Polar residues" evidence="1">
    <location>
        <begin position="262"/>
        <end position="272"/>
    </location>
</feature>
<feature type="region of interest" description="Disordered" evidence="1">
    <location>
        <begin position="428"/>
        <end position="454"/>
    </location>
</feature>
<evidence type="ECO:0000313" key="3">
    <source>
        <dbReference type="Proteomes" id="UP001314229"/>
    </source>
</evidence>
<feature type="region of interest" description="Disordered" evidence="1">
    <location>
        <begin position="689"/>
        <end position="725"/>
    </location>
</feature>
<feature type="compositionally biased region" description="Polar residues" evidence="1">
    <location>
        <begin position="953"/>
        <end position="975"/>
    </location>
</feature>
<feature type="compositionally biased region" description="Acidic residues" evidence="1">
    <location>
        <begin position="693"/>
        <end position="706"/>
    </location>
</feature>
<feature type="compositionally biased region" description="Low complexity" evidence="1">
    <location>
        <begin position="999"/>
        <end position="1011"/>
    </location>
</feature>
<feature type="compositionally biased region" description="Polar residues" evidence="1">
    <location>
        <begin position="324"/>
        <end position="340"/>
    </location>
</feature>
<gene>
    <name evidence="2" type="ORF">FSCOSCO3_A026746</name>
</gene>
<feature type="region of interest" description="Disordered" evidence="1">
    <location>
        <begin position="262"/>
        <end position="282"/>
    </location>
</feature>
<proteinExistence type="predicted"/>
<feature type="compositionally biased region" description="Acidic residues" evidence="1">
    <location>
        <begin position="140"/>
        <end position="163"/>
    </location>
</feature>
<dbReference type="EMBL" id="CAWUFR010000079">
    <property type="protein sequence ID" value="CAK6965110.1"/>
    <property type="molecule type" value="Genomic_DNA"/>
</dbReference>
<feature type="region of interest" description="Disordered" evidence="1">
    <location>
        <begin position="298"/>
        <end position="416"/>
    </location>
</feature>
<evidence type="ECO:0000313" key="2">
    <source>
        <dbReference type="EMBL" id="CAK6965110.1"/>
    </source>
</evidence>
<feature type="compositionally biased region" description="Basic and acidic residues" evidence="1">
    <location>
        <begin position="762"/>
        <end position="776"/>
    </location>
</feature>
<dbReference type="PANTHER" id="PTHR21510">
    <property type="entry name" value="AKNA DOMAIN-CONTAINING PROTEIN"/>
    <property type="match status" value="1"/>
</dbReference>
<feature type="compositionally biased region" description="Polar residues" evidence="1">
    <location>
        <begin position="854"/>
        <end position="863"/>
    </location>
</feature>
<dbReference type="GO" id="GO:0060234">
    <property type="term" value="P:neuroblast delamination"/>
    <property type="evidence" value="ECO:0007669"/>
    <property type="project" value="TreeGrafter"/>
</dbReference>
<feature type="region of interest" description="Disordered" evidence="1">
    <location>
        <begin position="753"/>
        <end position="1017"/>
    </location>
</feature>
<feature type="region of interest" description="Disordered" evidence="1">
    <location>
        <begin position="1059"/>
        <end position="1193"/>
    </location>
</feature>